<feature type="region of interest" description="Disordered" evidence="1">
    <location>
        <begin position="1"/>
        <end position="20"/>
    </location>
</feature>
<keyword evidence="3" id="KW-1185">Reference proteome</keyword>
<name>A0ABS2CK53_9MICO</name>
<proteinExistence type="predicted"/>
<dbReference type="RefSeq" id="WP_204130739.1">
    <property type="nucleotide sequence ID" value="NZ_JAFDVD010000008.1"/>
</dbReference>
<dbReference type="EMBL" id="JAFDVD010000008">
    <property type="protein sequence ID" value="MBM6400261.1"/>
    <property type="molecule type" value="Genomic_DNA"/>
</dbReference>
<protein>
    <submittedName>
        <fullName evidence="2">Uncharacterized protein</fullName>
    </submittedName>
</protein>
<dbReference type="Proteomes" id="UP001430172">
    <property type="component" value="Unassembled WGS sequence"/>
</dbReference>
<gene>
    <name evidence="2" type="ORF">JQN70_07690</name>
</gene>
<organism evidence="2 3">
    <name type="scientific">Phycicoccus sonneratiae</name>
    <dbReference type="NCBI Taxonomy" id="2807628"/>
    <lineage>
        <taxon>Bacteria</taxon>
        <taxon>Bacillati</taxon>
        <taxon>Actinomycetota</taxon>
        <taxon>Actinomycetes</taxon>
        <taxon>Micrococcales</taxon>
        <taxon>Intrasporangiaceae</taxon>
        <taxon>Phycicoccus</taxon>
    </lineage>
</organism>
<reference evidence="2" key="1">
    <citation type="submission" date="2021-02" db="EMBL/GenBank/DDBJ databases">
        <title>Phycicoccus sp. MQZ13P-5T, whole genome shotgun sequence.</title>
        <authorList>
            <person name="Tuo L."/>
        </authorList>
    </citation>
    <scope>NUCLEOTIDE SEQUENCE</scope>
    <source>
        <strain evidence="2">MQZ13P-5</strain>
    </source>
</reference>
<sequence length="1304" mass="138347">MSDRSVPGLPDAGKLHPYDHRAGEDDLVVDVIRPGDLVALTVTVRGATLEPPKNPRAKGAHSVLVARPAATLVVDLPFQHGHEEASYEAASAPQVDPMHPDETSTEPVPQVVLPAHEPAQYRPARGSRLVFALPEGGRIDWTSAGILGALPWLEAVLHPRGAAPGKRPPPYQLPSGKVFLDPFLEVPLLNGLFAVLRGDDVLITRRGSAGTVVPDAGTVRGLAALAANERLVSDYARTHSVRLGRGIDIAAVDGRLVGLVGRRDLGTVFRRGTYSRRATGDETAIEAPFRLQVSPTSEGHWVHAAEPVPAEDAPGNVELWHTRLDTGHRTPEDLLRPGRPQDRESRVVRAVWARDRDDHPTSVWRDPFADDADTKPLGPDTISSTVTPTRPFLGSLDQADRHRLVRQTAEVWPGAGRSRIDPVPVGADKLWLTALGAWLDLHGHWDTKPYSVEGIASVLAWDHIATAGRDQYVRVVYPGYLFPLGQPTVRVKLTQRSIRPQDDPRAGLVQRQFLVVIDPHRDHTPVFGFPFTSSRLSPGATPALDPPGDDPVPGLTSSQAFWPRVGGQTFVWKVDTVDRDGRPGTVPVPLVWVAEHVKASADLKALEKGYREDSRRVIDLGGQHVAFAPAGEEGDSRLETRSLRMLGAARQGGSTPRMSTADVVLPAAQAVAGTGATRVTYFPEYRAKGFTPGNAGRVWASTLLPGMDTAAEYEDDLGTTGATTARDVPQDLPRIGFGGNPGDVGSDQAGGFVQPNLTVAGLSQSRGPVGDLASVASGSFDPAAFLGDALPKLFGLVELLDLLPDDGPLAEAPALVTEALDTFSAIESEVQRAVATAQDAANQAAAVRDRVQAAGGAALADAQALLDDAEDLATAFADLLAFVGGLPAALAGLGSGDVDAALAAPNGLKDRLTTASGAARALVRAPLPLFARNRLTQAADALDRLAASADLLGDVLAVLQGIDPERKEISFRYEWGPKLSSWPKGSAPLVKLEEDSLVIALAGTLRASGPPSVEVLAELRNFSLILFASEPLVTIPFERLAFHGGTSGKAEVDVVMGDIVFGGFLSFVETIKDLIPLDGFSDPPSVEVTPAGLTAGFSLTLPNLAVGVFNLSNMSLGADVKVPFLGETISFGFNFCTRERPFVLSVVFLGGGGWFLIRLSPKGLEVLELGLEAGAYLAVDFGVASGSISAAIGIYIRLEGEKGSLTGYFRLRGEVDVLGLISASIELYMELVYSFDTGKMIGRARITVEVEVLCFSASVSIEAERQLAGSNGDPSLREVVMEDDGSAPAWDDYLLAFATEEVPA</sequence>
<evidence type="ECO:0000256" key="1">
    <source>
        <dbReference type="SAM" id="MobiDB-lite"/>
    </source>
</evidence>
<feature type="region of interest" description="Disordered" evidence="1">
    <location>
        <begin position="362"/>
        <end position="389"/>
    </location>
</feature>
<accession>A0ABS2CK53</accession>
<evidence type="ECO:0000313" key="3">
    <source>
        <dbReference type="Proteomes" id="UP001430172"/>
    </source>
</evidence>
<evidence type="ECO:0000313" key="2">
    <source>
        <dbReference type="EMBL" id="MBM6400261.1"/>
    </source>
</evidence>
<comment type="caution">
    <text evidence="2">The sequence shown here is derived from an EMBL/GenBank/DDBJ whole genome shotgun (WGS) entry which is preliminary data.</text>
</comment>